<accession>A0A937F9H9</accession>
<dbReference type="CDD" id="cd03801">
    <property type="entry name" value="GT4_PimA-like"/>
    <property type="match status" value="1"/>
</dbReference>
<evidence type="ECO:0000313" key="4">
    <source>
        <dbReference type="Proteomes" id="UP000659388"/>
    </source>
</evidence>
<protein>
    <submittedName>
        <fullName evidence="3">Glycosyltransferase family 4 protein</fullName>
    </submittedName>
</protein>
<sequence length="396" mass="45095">MNVFVIPSWYPSEGNWLNGIFIKEQTLWIAEDYPAINFGISLWGQNDDKLLLHTKMPFSAIQKLIHTPRPFTNSLKANVCEYFHPAYSFHYRIKEGNIKAKISSCFQNLKKFETTYGKVDLIHAHVNYPAGYIAYELSKRLDIPYLITEHMSPFPQKYHLNKEKELRNEIAEAMLNASSLIAVSSYLKERIKDTLPTCNPIVIPNFICTPKNIDVKKNENLTFCYANSIAQNKGIKELLEAWSLLENQNCLLKIAGTGPYFKEAQQFASSLTFKNSIEWLGQLSKEEVMLLMQKSHCHILTSYSESFGVAYIEAMAAGIPSIAAPFGGPKDIIKSNTGVFTKDIRATDIAEKIQWFIENRSRFNTDSIISEFKEKYSVVAVAPSILKLYEDAINSR</sequence>
<dbReference type="SUPFAM" id="SSF53756">
    <property type="entry name" value="UDP-Glycosyltransferase/glycogen phosphorylase"/>
    <property type="match status" value="1"/>
</dbReference>
<dbReference type="AlphaFoldDB" id="A0A937F9H9"/>
<dbReference type="GO" id="GO:0016757">
    <property type="term" value="F:glycosyltransferase activity"/>
    <property type="evidence" value="ECO:0007669"/>
    <property type="project" value="InterPro"/>
</dbReference>
<dbReference type="RefSeq" id="WP_202244282.1">
    <property type="nucleotide sequence ID" value="NZ_JAESIY010000005.1"/>
</dbReference>
<proteinExistence type="predicted"/>
<dbReference type="Gene3D" id="3.40.50.2000">
    <property type="entry name" value="Glycogen Phosphorylase B"/>
    <property type="match status" value="2"/>
</dbReference>
<dbReference type="Pfam" id="PF00534">
    <property type="entry name" value="Glycos_transf_1"/>
    <property type="match status" value="1"/>
</dbReference>
<organism evidence="3 4">
    <name type="scientific">Fulvivirga sediminis</name>
    <dbReference type="NCBI Taxonomy" id="2803949"/>
    <lineage>
        <taxon>Bacteria</taxon>
        <taxon>Pseudomonadati</taxon>
        <taxon>Bacteroidota</taxon>
        <taxon>Cytophagia</taxon>
        <taxon>Cytophagales</taxon>
        <taxon>Fulvivirgaceae</taxon>
        <taxon>Fulvivirga</taxon>
    </lineage>
</organism>
<feature type="domain" description="Glycosyltransferase subfamily 4-like N-terminal" evidence="2">
    <location>
        <begin position="109"/>
        <end position="207"/>
    </location>
</feature>
<dbReference type="Pfam" id="PF13439">
    <property type="entry name" value="Glyco_transf_4"/>
    <property type="match status" value="1"/>
</dbReference>
<dbReference type="EMBL" id="JAESIY010000005">
    <property type="protein sequence ID" value="MBL3656488.1"/>
    <property type="molecule type" value="Genomic_DNA"/>
</dbReference>
<dbReference type="Proteomes" id="UP000659388">
    <property type="component" value="Unassembled WGS sequence"/>
</dbReference>
<dbReference type="InterPro" id="IPR050194">
    <property type="entry name" value="Glycosyltransferase_grp1"/>
</dbReference>
<dbReference type="InterPro" id="IPR028098">
    <property type="entry name" value="Glyco_trans_4-like_N"/>
</dbReference>
<evidence type="ECO:0000313" key="3">
    <source>
        <dbReference type="EMBL" id="MBL3656488.1"/>
    </source>
</evidence>
<dbReference type="InterPro" id="IPR001296">
    <property type="entry name" value="Glyco_trans_1"/>
</dbReference>
<dbReference type="PANTHER" id="PTHR45947:SF3">
    <property type="entry name" value="SULFOQUINOVOSYL TRANSFERASE SQD2"/>
    <property type="match status" value="1"/>
</dbReference>
<evidence type="ECO:0000259" key="2">
    <source>
        <dbReference type="Pfam" id="PF13439"/>
    </source>
</evidence>
<gene>
    <name evidence="3" type="ORF">JL102_10125</name>
</gene>
<dbReference type="PANTHER" id="PTHR45947">
    <property type="entry name" value="SULFOQUINOVOSYL TRANSFERASE SQD2"/>
    <property type="match status" value="1"/>
</dbReference>
<feature type="domain" description="Glycosyl transferase family 1" evidence="1">
    <location>
        <begin position="216"/>
        <end position="360"/>
    </location>
</feature>
<evidence type="ECO:0000259" key="1">
    <source>
        <dbReference type="Pfam" id="PF00534"/>
    </source>
</evidence>
<comment type="caution">
    <text evidence="3">The sequence shown here is derived from an EMBL/GenBank/DDBJ whole genome shotgun (WGS) entry which is preliminary data.</text>
</comment>
<name>A0A937F9H9_9BACT</name>
<reference evidence="3" key="1">
    <citation type="submission" date="2021-01" db="EMBL/GenBank/DDBJ databases">
        <title>Fulvivirga kasyanovii gen. nov., sp nov., a novel member of the phylum Bacteroidetes isolated from seawater in a mussel farm.</title>
        <authorList>
            <person name="Zhao L.-H."/>
            <person name="Wang Z.-J."/>
        </authorList>
    </citation>
    <scope>NUCLEOTIDE SEQUENCE</scope>
    <source>
        <strain evidence="3">2943</strain>
    </source>
</reference>
<keyword evidence="4" id="KW-1185">Reference proteome</keyword>